<evidence type="ECO:0000313" key="2">
    <source>
        <dbReference type="EMBL" id="AGK61265.1"/>
    </source>
</evidence>
<dbReference type="InterPro" id="IPR050312">
    <property type="entry name" value="IolE/XylAMocC-like"/>
</dbReference>
<feature type="domain" description="Xylose isomerase-like TIM barrel" evidence="1">
    <location>
        <begin position="19"/>
        <end position="260"/>
    </location>
</feature>
<organism evidence="2 3">
    <name type="scientific">Archaeoglobus sulfaticallidus PM70-1</name>
    <dbReference type="NCBI Taxonomy" id="387631"/>
    <lineage>
        <taxon>Archaea</taxon>
        <taxon>Methanobacteriati</taxon>
        <taxon>Methanobacteriota</taxon>
        <taxon>Archaeoglobi</taxon>
        <taxon>Archaeoglobales</taxon>
        <taxon>Archaeoglobaceae</taxon>
        <taxon>Archaeoglobus</taxon>
    </lineage>
</organism>
<accession>N0BLY1</accession>
<dbReference type="STRING" id="387631.Asulf_01269"/>
<name>N0BLY1_9EURY</name>
<dbReference type="PANTHER" id="PTHR12110">
    <property type="entry name" value="HYDROXYPYRUVATE ISOMERASE"/>
    <property type="match status" value="1"/>
</dbReference>
<keyword evidence="3" id="KW-1185">Reference proteome</keyword>
<dbReference type="eggNOG" id="arCOG01897">
    <property type="taxonomic scope" value="Archaea"/>
</dbReference>
<dbReference type="InterPro" id="IPR013022">
    <property type="entry name" value="Xyl_isomerase-like_TIM-brl"/>
</dbReference>
<proteinExistence type="predicted"/>
<dbReference type="Gene3D" id="3.20.20.150">
    <property type="entry name" value="Divalent-metal-dependent TIM barrel enzymes"/>
    <property type="match status" value="1"/>
</dbReference>
<dbReference type="KEGG" id="ast:Asulf_01269"/>
<evidence type="ECO:0000259" key="1">
    <source>
        <dbReference type="Pfam" id="PF01261"/>
    </source>
</evidence>
<reference evidence="2 3" key="1">
    <citation type="journal article" date="2013" name="Genome Announc.">
        <title>Complete Genome Sequence of the Thermophilic and Facultatively Chemolithoautotrophic Sulfate Reducer Archaeoglobus sulfaticallidus Strain PM70-1T.</title>
        <authorList>
            <person name="Stokke R."/>
            <person name="Hocking W.P."/>
            <person name="Steinsbu B.O."/>
            <person name="Steen I.H."/>
        </authorList>
    </citation>
    <scope>NUCLEOTIDE SEQUENCE [LARGE SCALE GENOMIC DNA]</scope>
    <source>
        <strain evidence="2">PM70-1</strain>
    </source>
</reference>
<dbReference type="GeneID" id="15392910"/>
<dbReference type="InterPro" id="IPR036237">
    <property type="entry name" value="Xyl_isomerase-like_sf"/>
</dbReference>
<dbReference type="EMBL" id="CP005290">
    <property type="protein sequence ID" value="AGK61265.1"/>
    <property type="molecule type" value="Genomic_DNA"/>
</dbReference>
<evidence type="ECO:0000313" key="3">
    <source>
        <dbReference type="Proteomes" id="UP000013307"/>
    </source>
</evidence>
<protein>
    <recommendedName>
        <fullName evidence="1">Xylose isomerase-like TIM barrel domain-containing protein</fullName>
    </recommendedName>
</protein>
<dbReference type="SUPFAM" id="SSF51658">
    <property type="entry name" value="Xylose isomerase-like"/>
    <property type="match status" value="1"/>
</dbReference>
<dbReference type="RefSeq" id="WP_015590863.1">
    <property type="nucleotide sequence ID" value="NC_021169.1"/>
</dbReference>
<dbReference type="PANTHER" id="PTHR12110:SF21">
    <property type="entry name" value="XYLOSE ISOMERASE-LIKE TIM BARREL DOMAIN-CONTAINING PROTEIN"/>
    <property type="match status" value="1"/>
</dbReference>
<dbReference type="Pfam" id="PF01261">
    <property type="entry name" value="AP_endonuc_2"/>
    <property type="match status" value="1"/>
</dbReference>
<dbReference type="OrthoDB" id="59344at2157"/>
<dbReference type="Proteomes" id="UP000013307">
    <property type="component" value="Chromosome"/>
</dbReference>
<gene>
    <name evidence="2" type="ORF">Asulf_01269</name>
</gene>
<dbReference type="HOGENOM" id="CLU_050006_7_0_2"/>
<dbReference type="AlphaFoldDB" id="N0BLY1"/>
<sequence length="269" mass="31383">MEFLFSSMFLYEYSIDTIIDACEKAGYDGIEFWVETPHFWIKRVSLKHKNSSLVEMIKDSRIKAIHSPVLDLNPVSVNDGVCDLTLRETLYSINLARKVGVNIVTVHAGRRSAVREPVWSDYASLNNYLRIASKYSRIKNVKLCLENSEPRINYLCKSAEEVKEFMEKYELYFTFDVNHAIKGNYFSRSFLELIDRMENIHVSGYDAKGRHISAIGFEDIKRVLEELSDMGFNKKITVELDDLAYGRMDLKRKIEMLARELDYLRKIFI</sequence>